<reference evidence="2" key="1">
    <citation type="journal article" date="2014" name="Nat. Commun.">
        <title>The rainbow trout genome provides novel insights into evolution after whole-genome duplication in vertebrates.</title>
        <authorList>
            <person name="Berthelot C."/>
            <person name="Brunet F."/>
            <person name="Chalopin D."/>
            <person name="Juanchich A."/>
            <person name="Bernard M."/>
            <person name="Noel B."/>
            <person name="Bento P."/>
            <person name="Da Silva C."/>
            <person name="Labadie K."/>
            <person name="Alberti A."/>
            <person name="Aury J.M."/>
            <person name="Louis A."/>
            <person name="Dehais P."/>
            <person name="Bardou P."/>
            <person name="Montfort J."/>
            <person name="Klopp C."/>
            <person name="Cabau C."/>
            <person name="Gaspin C."/>
            <person name="Thorgaard G.H."/>
            <person name="Boussaha M."/>
            <person name="Quillet E."/>
            <person name="Guyomard R."/>
            <person name="Galiana D."/>
            <person name="Bobe J."/>
            <person name="Volff J.N."/>
            <person name="Genet C."/>
            <person name="Wincker P."/>
            <person name="Jaillon O."/>
            <person name="Roest Crollius H."/>
            <person name="Guiguen Y."/>
        </authorList>
    </citation>
    <scope>NUCLEOTIDE SEQUENCE [LARGE SCALE GENOMIC DNA]</scope>
</reference>
<dbReference type="Gene3D" id="1.20.5.120">
    <property type="entry name" value="Proteasome activator pa28, N-terminal domain"/>
    <property type="match status" value="1"/>
</dbReference>
<name>A0A060YXZ7_ONCMY</name>
<dbReference type="PaxDb" id="8022-A0A060YXZ7"/>
<dbReference type="GO" id="GO:0008537">
    <property type="term" value="C:proteasome activator complex"/>
    <property type="evidence" value="ECO:0007669"/>
    <property type="project" value="InterPro"/>
</dbReference>
<gene>
    <name evidence="2" type="ORF">GSONMT00023945001</name>
</gene>
<dbReference type="InterPro" id="IPR036252">
    <property type="entry name" value="Proteasome_activ_sf"/>
</dbReference>
<dbReference type="SUPFAM" id="SSF47216">
    <property type="entry name" value="Proteasome activator"/>
    <property type="match status" value="1"/>
</dbReference>
<feature type="domain" description="Proteasome activator PA28 N-terminal" evidence="1">
    <location>
        <begin position="13"/>
        <end position="50"/>
    </location>
</feature>
<proteinExistence type="predicted"/>
<evidence type="ECO:0000313" key="2">
    <source>
        <dbReference type="EMBL" id="CDQ94349.1"/>
    </source>
</evidence>
<evidence type="ECO:0000313" key="3">
    <source>
        <dbReference type="Proteomes" id="UP000193380"/>
    </source>
</evidence>
<reference evidence="2" key="2">
    <citation type="submission" date="2014-03" db="EMBL/GenBank/DDBJ databases">
        <authorList>
            <person name="Genoscope - CEA"/>
        </authorList>
    </citation>
    <scope>NUCLEOTIDE SEQUENCE</scope>
</reference>
<sequence length="53" mass="6110">MSKSSVMKIKRVNAVKVENFHQSLYQQADNLFSNYIPLKISQLDNLLKVSLID</sequence>
<dbReference type="EMBL" id="FR917429">
    <property type="protein sequence ID" value="CDQ94349.1"/>
    <property type="molecule type" value="Genomic_DNA"/>
</dbReference>
<protein>
    <recommendedName>
        <fullName evidence="1">Proteasome activator PA28 N-terminal domain-containing protein</fullName>
    </recommendedName>
</protein>
<organism evidence="2 3">
    <name type="scientific">Oncorhynchus mykiss</name>
    <name type="common">Rainbow trout</name>
    <name type="synonym">Salmo gairdneri</name>
    <dbReference type="NCBI Taxonomy" id="8022"/>
    <lineage>
        <taxon>Eukaryota</taxon>
        <taxon>Metazoa</taxon>
        <taxon>Chordata</taxon>
        <taxon>Craniata</taxon>
        <taxon>Vertebrata</taxon>
        <taxon>Euteleostomi</taxon>
        <taxon>Actinopterygii</taxon>
        <taxon>Neopterygii</taxon>
        <taxon>Teleostei</taxon>
        <taxon>Protacanthopterygii</taxon>
        <taxon>Salmoniformes</taxon>
        <taxon>Salmonidae</taxon>
        <taxon>Salmoninae</taxon>
        <taxon>Oncorhynchus</taxon>
    </lineage>
</organism>
<dbReference type="InterPro" id="IPR036996">
    <property type="entry name" value="PA28_N_sf"/>
</dbReference>
<dbReference type="Pfam" id="PF02251">
    <property type="entry name" value="PA28_N"/>
    <property type="match status" value="1"/>
</dbReference>
<dbReference type="AlphaFoldDB" id="A0A060YXZ7"/>
<dbReference type="InterPro" id="IPR003185">
    <property type="entry name" value="Proteasome_activ_PA28_N"/>
</dbReference>
<accession>A0A060YXZ7</accession>
<dbReference type="Proteomes" id="UP000193380">
    <property type="component" value="Unassembled WGS sequence"/>
</dbReference>
<dbReference type="STRING" id="8022.A0A060YXZ7"/>
<evidence type="ECO:0000259" key="1">
    <source>
        <dbReference type="Pfam" id="PF02251"/>
    </source>
</evidence>